<name>A0A8B7Z096_ACAPL</name>
<evidence type="ECO:0000313" key="5">
    <source>
        <dbReference type="Proteomes" id="UP000694845"/>
    </source>
</evidence>
<dbReference type="PANTHER" id="PTHR28663">
    <property type="entry name" value="COILED-COIL DOMAIN-CONTAINING PROTEIN 173"/>
    <property type="match status" value="1"/>
</dbReference>
<reference evidence="6" key="1">
    <citation type="submission" date="2025-08" db="UniProtKB">
        <authorList>
            <consortium name="RefSeq"/>
        </authorList>
    </citation>
    <scope>IDENTIFICATION</scope>
</reference>
<dbReference type="InterPro" id="IPR039986">
    <property type="entry name" value="CFAP210"/>
</dbReference>
<evidence type="ECO:0000259" key="4">
    <source>
        <dbReference type="Pfam" id="PF13868"/>
    </source>
</evidence>
<feature type="region of interest" description="Disordered" evidence="3">
    <location>
        <begin position="1"/>
        <end position="35"/>
    </location>
</feature>
<dbReference type="Proteomes" id="UP000694845">
    <property type="component" value="Unplaced"/>
</dbReference>
<dbReference type="KEGG" id="aplc:110983777"/>
<keyword evidence="5" id="KW-1185">Reference proteome</keyword>
<feature type="coiled-coil region" evidence="2">
    <location>
        <begin position="340"/>
        <end position="405"/>
    </location>
</feature>
<dbReference type="OrthoDB" id="331765at2759"/>
<evidence type="ECO:0000256" key="1">
    <source>
        <dbReference type="ARBA" id="ARBA00023054"/>
    </source>
</evidence>
<feature type="coiled-coil region" evidence="2">
    <location>
        <begin position="197"/>
        <end position="231"/>
    </location>
</feature>
<organism evidence="5 6">
    <name type="scientific">Acanthaster planci</name>
    <name type="common">Crown-of-thorns starfish</name>
    <dbReference type="NCBI Taxonomy" id="133434"/>
    <lineage>
        <taxon>Eukaryota</taxon>
        <taxon>Metazoa</taxon>
        <taxon>Echinodermata</taxon>
        <taxon>Eleutherozoa</taxon>
        <taxon>Asterozoa</taxon>
        <taxon>Asteroidea</taxon>
        <taxon>Valvatacea</taxon>
        <taxon>Valvatida</taxon>
        <taxon>Acanthasteridae</taxon>
        <taxon>Acanthaster</taxon>
    </lineage>
</organism>
<keyword evidence="1 2" id="KW-0175">Coiled coil</keyword>
<dbReference type="PANTHER" id="PTHR28663:SF1">
    <property type="entry name" value="CILIA- AND FLAGELLA- ASSOCIATED PROTEIN 210"/>
    <property type="match status" value="1"/>
</dbReference>
<evidence type="ECO:0000313" key="6">
    <source>
        <dbReference type="RefSeq" id="XP_022099019.1"/>
    </source>
</evidence>
<dbReference type="CTD" id="424161"/>
<dbReference type="GO" id="GO:0005879">
    <property type="term" value="C:axonemal microtubule"/>
    <property type="evidence" value="ECO:0007669"/>
    <property type="project" value="TreeGrafter"/>
</dbReference>
<evidence type="ECO:0000256" key="3">
    <source>
        <dbReference type="SAM" id="MobiDB-lite"/>
    </source>
</evidence>
<dbReference type="GeneID" id="110983777"/>
<feature type="coiled-coil region" evidence="2">
    <location>
        <begin position="53"/>
        <end position="125"/>
    </location>
</feature>
<dbReference type="RefSeq" id="XP_022099019.1">
    <property type="nucleotide sequence ID" value="XM_022243327.1"/>
</dbReference>
<dbReference type="OMA" id="EMHFRSQ"/>
<feature type="domain" description="Trichohyalin-plectin-homology" evidence="4">
    <location>
        <begin position="142"/>
        <end position="480"/>
    </location>
</feature>
<feature type="compositionally biased region" description="Polar residues" evidence="3">
    <location>
        <begin position="17"/>
        <end position="27"/>
    </location>
</feature>
<proteinExistence type="predicted"/>
<sequence length="557" mass="65169">MELSGETVKYGRRKGQSRGSTPPSGANTKMMGLPTEEDLRQVTILSQGDWNRIAAQLERKSREEEKRKALKEEKEALKKQSQEMVKNWSNTIAGQRLKKLEARAIREEKEEAERVQIDIEEAKFQAQRRKEAIEKAKTLQYYQTDRVKGFHGALLLTEVLKEREAQIDLKKQREAALSGKDKDLLARYQRELEEGILEDHKKAVKAIKERKEVAEFQLKQIEKHIADGEKEKVEDVREGEDLKQQVIHYNAEKAKIEGIRRQEKVDLMMAHKQTVADRDLIRAAERQKEEEEEEQIRIFAAAKKKMTKLRKQREQELWQKKQDHVNKMVDKLDSQLKMKMDDEDDRIARAVAEREAAREKEAQEKELKLEQALKEEAEHRLLQMKQREQQERDEKRRELEALHVKMEADKLFAAKQQEKYQQARDGNVRLATFHIKQAGERQDKALKEEQEKLEMDKKNLELLAMEEQQFQEYAKKVIDHCEKGERNTYPLRKAAREGHGGGLGPVFDGKGGIRPSYLVNDYTDVELPHYQRNSTDEVKYSHAGNTGKTSKRLGFVW</sequence>
<protein>
    <submittedName>
        <fullName evidence="6">Coiled-coil domain-containing protein 173-like</fullName>
    </submittedName>
</protein>
<gene>
    <name evidence="6" type="primary">LOC110983777</name>
</gene>
<evidence type="ECO:0000256" key="2">
    <source>
        <dbReference type="SAM" id="Coils"/>
    </source>
</evidence>
<accession>A0A8B7Z096</accession>
<dbReference type="InterPro" id="IPR043597">
    <property type="entry name" value="TPH_dom"/>
</dbReference>
<dbReference type="AlphaFoldDB" id="A0A8B7Z096"/>
<dbReference type="Pfam" id="PF13868">
    <property type="entry name" value="TPH"/>
    <property type="match status" value="1"/>
</dbReference>